<evidence type="ECO:0000256" key="1">
    <source>
        <dbReference type="ARBA" id="ARBA00012368"/>
    </source>
</evidence>
<dbReference type="SMART" id="SM00149">
    <property type="entry name" value="PLCYc"/>
    <property type="match status" value="1"/>
</dbReference>
<dbReference type="WBParaSite" id="EVEC_0000258701-mRNA-1">
    <property type="protein sequence ID" value="EVEC_0000258701-mRNA-1"/>
    <property type="gene ID" value="EVEC_0000258701"/>
</dbReference>
<evidence type="ECO:0000256" key="6">
    <source>
        <dbReference type="PIRSR" id="PIRSR000956-2"/>
    </source>
</evidence>
<evidence type="ECO:0000256" key="3">
    <source>
        <dbReference type="ARBA" id="ARBA00022963"/>
    </source>
</evidence>
<organism evidence="13">
    <name type="scientific">Enterobius vermicularis</name>
    <name type="common">Human pinworm</name>
    <dbReference type="NCBI Taxonomy" id="51028"/>
    <lineage>
        <taxon>Eukaryota</taxon>
        <taxon>Metazoa</taxon>
        <taxon>Ecdysozoa</taxon>
        <taxon>Nematoda</taxon>
        <taxon>Chromadorea</taxon>
        <taxon>Rhabditida</taxon>
        <taxon>Spirurina</taxon>
        <taxon>Oxyuridomorpha</taxon>
        <taxon>Oxyuroidea</taxon>
        <taxon>Oxyuridae</taxon>
        <taxon>Enterobius</taxon>
    </lineage>
</organism>
<proteinExistence type="predicted"/>
<dbReference type="PIRSF" id="PIRSF000956">
    <property type="entry name" value="PLC-beta"/>
    <property type="match status" value="1"/>
</dbReference>
<feature type="region of interest" description="Disordered" evidence="8">
    <location>
        <begin position="212"/>
        <end position="234"/>
    </location>
</feature>
<accession>A0A0N4UYD6</accession>
<evidence type="ECO:0000256" key="7">
    <source>
        <dbReference type="RuleBase" id="RU361133"/>
    </source>
</evidence>
<dbReference type="PROSITE" id="PS50008">
    <property type="entry name" value="PIPLC_Y_DOMAIN"/>
    <property type="match status" value="1"/>
</dbReference>
<keyword evidence="5" id="KW-0807">Transducer</keyword>
<comment type="cofactor">
    <cofactor evidence="6">
        <name>Ca(2+)</name>
        <dbReference type="ChEBI" id="CHEBI:29108"/>
    </cofactor>
    <text evidence="6">Binds 1 Ca(2+) ion per subunit.</text>
</comment>
<dbReference type="InterPro" id="IPR001711">
    <property type="entry name" value="PLipase_C_Pinositol-sp_Y"/>
</dbReference>
<dbReference type="CDD" id="cd00275">
    <property type="entry name" value="C2_PLC_like"/>
    <property type="match status" value="1"/>
</dbReference>
<keyword evidence="6" id="KW-0106">Calcium</keyword>
<dbReference type="Gene3D" id="3.20.20.190">
    <property type="entry name" value="Phosphatidylinositol (PI) phosphodiesterase"/>
    <property type="match status" value="2"/>
</dbReference>
<dbReference type="Proteomes" id="UP000274131">
    <property type="component" value="Unassembled WGS sequence"/>
</dbReference>
<dbReference type="SMART" id="SM00148">
    <property type="entry name" value="PLCXc"/>
    <property type="match status" value="1"/>
</dbReference>
<dbReference type="OrthoDB" id="269822at2759"/>
<keyword evidence="3 7" id="KW-0442">Lipid degradation</keyword>
<dbReference type="PANTHER" id="PTHR10336">
    <property type="entry name" value="PHOSPHOINOSITIDE-SPECIFIC PHOSPHOLIPASE C FAMILY PROTEIN"/>
    <property type="match status" value="1"/>
</dbReference>
<dbReference type="InterPro" id="IPR001192">
    <property type="entry name" value="PI-PLC_fam"/>
</dbReference>
<evidence type="ECO:0000313" key="13">
    <source>
        <dbReference type="WBParaSite" id="EVEC_0000258701-mRNA-1"/>
    </source>
</evidence>
<reference evidence="11 12" key="2">
    <citation type="submission" date="2018-10" db="EMBL/GenBank/DDBJ databases">
        <authorList>
            <consortium name="Pathogen Informatics"/>
        </authorList>
    </citation>
    <scope>NUCLEOTIDE SEQUENCE [LARGE SCALE GENOMIC DNA]</scope>
</reference>
<dbReference type="FunFam" id="2.60.40.150:FF:000008">
    <property type="entry name" value="1-phosphatidylinositol 4,5-bisphosphate phosphodiesterase"/>
    <property type="match status" value="1"/>
</dbReference>
<evidence type="ECO:0000256" key="8">
    <source>
        <dbReference type="SAM" id="MobiDB-lite"/>
    </source>
</evidence>
<feature type="compositionally biased region" description="Polar residues" evidence="8">
    <location>
        <begin position="213"/>
        <end position="223"/>
    </location>
</feature>
<evidence type="ECO:0000256" key="5">
    <source>
        <dbReference type="ARBA" id="ARBA00023224"/>
    </source>
</evidence>
<reference evidence="13" key="1">
    <citation type="submission" date="2017-02" db="UniProtKB">
        <authorList>
            <consortium name="WormBaseParasite"/>
        </authorList>
    </citation>
    <scope>IDENTIFICATION</scope>
</reference>
<dbReference type="PRINTS" id="PR00390">
    <property type="entry name" value="PHPHLIPASEC"/>
</dbReference>
<protein>
    <recommendedName>
        <fullName evidence="1 7">Phosphoinositide phospholipase C</fullName>
        <ecNumber evidence="1 7">3.1.4.11</ecNumber>
    </recommendedName>
</protein>
<feature type="domain" description="PI-PLC Y-box" evidence="10">
    <location>
        <begin position="306"/>
        <end position="428"/>
    </location>
</feature>
<name>A0A0N4UYD6_ENTVE</name>
<keyword evidence="6" id="KW-0479">Metal-binding</keyword>
<feature type="compositionally biased region" description="Polar residues" evidence="8">
    <location>
        <begin position="672"/>
        <end position="681"/>
    </location>
</feature>
<dbReference type="Gene3D" id="2.60.40.150">
    <property type="entry name" value="C2 domain"/>
    <property type="match status" value="1"/>
</dbReference>
<dbReference type="SMART" id="SM00239">
    <property type="entry name" value="C2"/>
    <property type="match status" value="1"/>
</dbReference>
<evidence type="ECO:0000259" key="9">
    <source>
        <dbReference type="PROSITE" id="PS50004"/>
    </source>
</evidence>
<feature type="compositionally biased region" description="Basic and acidic residues" evidence="8">
    <location>
        <begin position="643"/>
        <end position="657"/>
    </location>
</feature>
<keyword evidence="4 7" id="KW-0443">Lipid metabolism</keyword>
<dbReference type="PROSITE" id="PS50007">
    <property type="entry name" value="PIPLC_X_DOMAIN"/>
    <property type="match status" value="1"/>
</dbReference>
<feature type="region of interest" description="Disordered" evidence="8">
    <location>
        <begin position="639"/>
        <end position="707"/>
    </location>
</feature>
<gene>
    <name evidence="11" type="ORF">EVEC_LOCUS2295</name>
</gene>
<feature type="region of interest" description="Disordered" evidence="8">
    <location>
        <begin position="169"/>
        <end position="193"/>
    </location>
</feature>
<evidence type="ECO:0000256" key="2">
    <source>
        <dbReference type="ARBA" id="ARBA00022801"/>
    </source>
</evidence>
<dbReference type="SUPFAM" id="SSF51695">
    <property type="entry name" value="PLC-like phosphodiesterases"/>
    <property type="match status" value="1"/>
</dbReference>
<dbReference type="InterPro" id="IPR035892">
    <property type="entry name" value="C2_domain_sf"/>
</dbReference>
<dbReference type="InterPro" id="IPR000909">
    <property type="entry name" value="PLipase_C_PInositol-sp_X_dom"/>
</dbReference>
<dbReference type="EMBL" id="UXUI01007354">
    <property type="protein sequence ID" value="VDD87152.1"/>
    <property type="molecule type" value="Genomic_DNA"/>
</dbReference>
<dbReference type="GO" id="GO:0046488">
    <property type="term" value="P:phosphatidylinositol metabolic process"/>
    <property type="evidence" value="ECO:0007669"/>
    <property type="project" value="TreeGrafter"/>
</dbReference>
<dbReference type="GO" id="GO:0005509">
    <property type="term" value="F:calcium ion binding"/>
    <property type="evidence" value="ECO:0007669"/>
    <property type="project" value="InterPro"/>
</dbReference>
<feature type="compositionally biased region" description="Basic and acidic residues" evidence="8">
    <location>
        <begin position="682"/>
        <end position="707"/>
    </location>
</feature>
<dbReference type="InterPro" id="IPR017946">
    <property type="entry name" value="PLC-like_Pdiesterase_TIM-brl"/>
</dbReference>
<dbReference type="SUPFAM" id="SSF49562">
    <property type="entry name" value="C2 domain (Calcium/lipid-binding domain, CaLB)"/>
    <property type="match status" value="1"/>
</dbReference>
<dbReference type="Gene3D" id="1.20.1230.10">
    <property type="entry name" value="Phospholipase C beta, distal C-terminal domain"/>
    <property type="match status" value="1"/>
</dbReference>
<comment type="catalytic activity">
    <reaction evidence="7">
        <text>a 1,2-diacyl-sn-glycero-3-phospho-(1D-myo-inositol-4,5-bisphosphate) + H2O = 1D-myo-inositol 1,4,5-trisphosphate + a 1,2-diacyl-sn-glycerol + H(+)</text>
        <dbReference type="Rhea" id="RHEA:33179"/>
        <dbReference type="ChEBI" id="CHEBI:15377"/>
        <dbReference type="ChEBI" id="CHEBI:15378"/>
        <dbReference type="ChEBI" id="CHEBI:17815"/>
        <dbReference type="ChEBI" id="CHEBI:58456"/>
        <dbReference type="ChEBI" id="CHEBI:203600"/>
        <dbReference type="EC" id="3.1.4.11"/>
    </reaction>
</comment>
<evidence type="ECO:0000313" key="11">
    <source>
        <dbReference type="EMBL" id="VDD87152.1"/>
    </source>
</evidence>
<feature type="binding site" evidence="6">
    <location>
        <position position="31"/>
    </location>
    <ligand>
        <name>Ca(2+)</name>
        <dbReference type="ChEBI" id="CHEBI:29108"/>
    </ligand>
</feature>
<dbReference type="InterPro" id="IPR016280">
    <property type="entry name" value="PLC-beta"/>
</dbReference>
<evidence type="ECO:0000259" key="10">
    <source>
        <dbReference type="PROSITE" id="PS50008"/>
    </source>
</evidence>
<dbReference type="GO" id="GO:0048015">
    <property type="term" value="P:phosphatidylinositol-mediated signaling"/>
    <property type="evidence" value="ECO:0007669"/>
    <property type="project" value="TreeGrafter"/>
</dbReference>
<feature type="compositionally biased region" description="Low complexity" evidence="8">
    <location>
        <begin position="224"/>
        <end position="234"/>
    </location>
</feature>
<dbReference type="Pfam" id="PF00387">
    <property type="entry name" value="PI-PLC-Y"/>
    <property type="match status" value="1"/>
</dbReference>
<dbReference type="GO" id="GO:0051209">
    <property type="term" value="P:release of sequestered calcium ion into cytosol"/>
    <property type="evidence" value="ECO:0007669"/>
    <property type="project" value="TreeGrafter"/>
</dbReference>
<dbReference type="GO" id="GO:0016042">
    <property type="term" value="P:lipid catabolic process"/>
    <property type="evidence" value="ECO:0007669"/>
    <property type="project" value="UniProtKB-KW"/>
</dbReference>
<dbReference type="GO" id="GO:0004435">
    <property type="term" value="F:phosphatidylinositol-4,5-bisphosphate phospholipase C activity"/>
    <property type="evidence" value="ECO:0007669"/>
    <property type="project" value="UniProtKB-EC"/>
</dbReference>
<feature type="domain" description="C2" evidence="9">
    <location>
        <begin position="431"/>
        <end position="556"/>
    </location>
</feature>
<dbReference type="AlphaFoldDB" id="A0A0N4UYD6"/>
<keyword evidence="12" id="KW-1185">Reference proteome</keyword>
<dbReference type="PANTHER" id="PTHR10336:SF36">
    <property type="entry name" value="1-PHOSPHATIDYLINOSITOL 4,5-BISPHOSPHATE PHOSPHODIESTERASE BETA-4"/>
    <property type="match status" value="1"/>
</dbReference>
<sequence>MCTDVFFRDVLYQIRETAFARSEYPVILSLENHCSKANQLKMAKYIMDIFGDMLLSKPLERYPLEAGVPLPSPNNLKRKILIKNKRLKPEIEKSQLEQFYREGKIDEEEEAVETPEVTLEEGLATSPLSEVFLVFFLEWWFHVASVYQFCLIPERLAFIDQRAHPEMESRHGSQVLLAGKPGDTLTAKEPDEANPELKQNFISKLKPLGFTKKPQSGSEQQIPSSSAGGLSVSMSTSFRNRRSFRRSAYKPDSESASLSAALLDSQPQRILQQLLFFQPFLTAEEESRIYEQYRYTGATTNVHPLLSSLVVYTCPVKFSGFAASEANETVTEHNIHYQMSSFSESVGLTIMKQNAAEFVSYNKRQMSRIYPKGARVDSSNFLPQVFWNVGCQMVALNFQTTDTYMQLNHGKFEWNGGCGYLLKPEFMRRVDKVFNPFAASPVDGVVAAQCSVKVISGHFLCSRRVGTYVEVEMYGLPSDTIRKEHRTRTVPANALNPFYDSEPFVFRKVVLPELAVLRFAVYDETGKQIGQRILPFDGLQPGYRHITLRNESNISLGLPTLFVYICVKTYVPDGLNNFCDALAEPRKAYEVTQDKLENALHSMGVDENDFYDGYGSKEGLLRINGSSNNTATIKLHQTSLRDTSLHKHNLDSEDSKKQHSSIKQHSSAPRLSASNSPPTSSIREHNGSTARRLSERGHGNETMTKMEDIKIEDLKKDKSYVKLTKKMEKEMIELKKKQEKQRLGIQKNQQVKVEKLISGSRKRMKKKPNECSRDDGSRKVLVATASDPSSSLTLACDNKMRSLVSNQTKEWSTMMNRHAEEIHNLKKVHIRCEFELLNKLLSEAQKAQLASLQARLSAESKLLQTVQTQRSADGRRAIYQDQTLKTKTEKDRRWKEKSDEIMKLFLEQRRRMRMKVQTQEDQLAARHLEQRKALETDEAKAIEQEEMNFKETQLAHKPETVC</sequence>
<keyword evidence="2 7" id="KW-0378">Hydrolase</keyword>
<dbReference type="SUPFAM" id="SSF69989">
    <property type="entry name" value="C-terminal domain of PLC-beta"/>
    <property type="match status" value="1"/>
</dbReference>
<evidence type="ECO:0000313" key="12">
    <source>
        <dbReference type="Proteomes" id="UP000274131"/>
    </source>
</evidence>
<dbReference type="EC" id="3.1.4.11" evidence="1 7"/>
<dbReference type="STRING" id="51028.A0A0N4UYD6"/>
<evidence type="ECO:0000256" key="4">
    <source>
        <dbReference type="ARBA" id="ARBA00023098"/>
    </source>
</evidence>
<dbReference type="InterPro" id="IPR000008">
    <property type="entry name" value="C2_dom"/>
</dbReference>
<dbReference type="InterPro" id="IPR042531">
    <property type="entry name" value="PLC-beta_C_sf"/>
</dbReference>
<dbReference type="Pfam" id="PF00388">
    <property type="entry name" value="PI-PLC-X"/>
    <property type="match status" value="1"/>
</dbReference>
<dbReference type="PROSITE" id="PS50004">
    <property type="entry name" value="C2"/>
    <property type="match status" value="1"/>
</dbReference>